<comment type="caution">
    <text evidence="2">The sequence shown here is derived from an EMBL/GenBank/DDBJ whole genome shotgun (WGS) entry which is preliminary data.</text>
</comment>
<dbReference type="EMBL" id="JBEAFC010000007">
    <property type="protein sequence ID" value="KAL1548747.1"/>
    <property type="molecule type" value="Genomic_DNA"/>
</dbReference>
<dbReference type="Proteomes" id="UP001567538">
    <property type="component" value="Unassembled WGS sequence"/>
</dbReference>
<protein>
    <submittedName>
        <fullName evidence="2">Uncharacterized protein</fullName>
    </submittedName>
</protein>
<sequence length="90" mass="10056">MVYAIEERLSFELNQRRKPAPPLQRSLMYRYFSPRTVALMVLLTVSLLLLPLVLPPLPPPPLTLLLIPVAIMAVLVFLAFAPPQLPNAAL</sequence>
<evidence type="ECO:0000313" key="3">
    <source>
        <dbReference type="Proteomes" id="UP001567538"/>
    </source>
</evidence>
<dbReference type="AlphaFoldDB" id="A0ABD1GXP9"/>
<keyword evidence="1" id="KW-0812">Transmembrane</keyword>
<feature type="transmembrane region" description="Helical" evidence="1">
    <location>
        <begin position="36"/>
        <end position="54"/>
    </location>
</feature>
<dbReference type="PANTHER" id="PTHR38928:SF7">
    <property type="entry name" value="ARGOS7"/>
    <property type="match status" value="1"/>
</dbReference>
<keyword evidence="1" id="KW-1133">Transmembrane helix</keyword>
<gene>
    <name evidence="2" type="ORF">AAHA92_16939</name>
</gene>
<organism evidence="2 3">
    <name type="scientific">Salvia divinorum</name>
    <name type="common">Maria pastora</name>
    <name type="synonym">Diviner's sage</name>
    <dbReference type="NCBI Taxonomy" id="28513"/>
    <lineage>
        <taxon>Eukaryota</taxon>
        <taxon>Viridiplantae</taxon>
        <taxon>Streptophyta</taxon>
        <taxon>Embryophyta</taxon>
        <taxon>Tracheophyta</taxon>
        <taxon>Spermatophyta</taxon>
        <taxon>Magnoliopsida</taxon>
        <taxon>eudicotyledons</taxon>
        <taxon>Gunneridae</taxon>
        <taxon>Pentapetalae</taxon>
        <taxon>asterids</taxon>
        <taxon>lamiids</taxon>
        <taxon>Lamiales</taxon>
        <taxon>Lamiaceae</taxon>
        <taxon>Nepetoideae</taxon>
        <taxon>Mentheae</taxon>
        <taxon>Salviinae</taxon>
        <taxon>Salvia</taxon>
        <taxon>Salvia subgen. Calosphace</taxon>
    </lineage>
</organism>
<dbReference type="PANTHER" id="PTHR38928">
    <property type="entry name" value="ARGOS7"/>
    <property type="match status" value="1"/>
</dbReference>
<reference evidence="2 3" key="1">
    <citation type="submission" date="2024-06" db="EMBL/GenBank/DDBJ databases">
        <title>A chromosome level genome sequence of Diviner's sage (Salvia divinorum).</title>
        <authorList>
            <person name="Ford S.A."/>
            <person name="Ro D.-K."/>
            <person name="Ness R.W."/>
            <person name="Phillips M.A."/>
        </authorList>
    </citation>
    <scope>NUCLEOTIDE SEQUENCE [LARGE SCALE GENOMIC DNA]</scope>
    <source>
        <strain evidence="2">SAF-2024a</strain>
        <tissue evidence="2">Leaf</tissue>
    </source>
</reference>
<evidence type="ECO:0000313" key="2">
    <source>
        <dbReference type="EMBL" id="KAL1548747.1"/>
    </source>
</evidence>
<keyword evidence="3" id="KW-1185">Reference proteome</keyword>
<keyword evidence="1" id="KW-0472">Membrane</keyword>
<name>A0ABD1GXP9_SALDI</name>
<accession>A0ABD1GXP9</accession>
<feature type="transmembrane region" description="Helical" evidence="1">
    <location>
        <begin position="60"/>
        <end position="81"/>
    </location>
</feature>
<evidence type="ECO:0000256" key="1">
    <source>
        <dbReference type="SAM" id="Phobius"/>
    </source>
</evidence>
<proteinExistence type="predicted"/>